<protein>
    <submittedName>
        <fullName evidence="1">Uncharacterized protein</fullName>
    </submittedName>
</protein>
<reference evidence="1 2" key="1">
    <citation type="submission" date="2019-01" db="EMBL/GenBank/DDBJ databases">
        <title>Sequencing of cultivated peanut Arachis hypogaea provides insights into genome evolution and oil improvement.</title>
        <authorList>
            <person name="Chen X."/>
        </authorList>
    </citation>
    <scope>NUCLEOTIDE SEQUENCE [LARGE SCALE GENOMIC DNA]</scope>
    <source>
        <strain evidence="2">cv. Fuhuasheng</strain>
        <tissue evidence="1">Leaves</tissue>
    </source>
</reference>
<gene>
    <name evidence="1" type="ORF">Ahy_A08g040529</name>
</gene>
<accession>A0A445C043</accession>
<keyword evidence="2" id="KW-1185">Reference proteome</keyword>
<dbReference type="AlphaFoldDB" id="A0A445C043"/>
<evidence type="ECO:0000313" key="2">
    <source>
        <dbReference type="Proteomes" id="UP000289738"/>
    </source>
</evidence>
<organism evidence="1 2">
    <name type="scientific">Arachis hypogaea</name>
    <name type="common">Peanut</name>
    <dbReference type="NCBI Taxonomy" id="3818"/>
    <lineage>
        <taxon>Eukaryota</taxon>
        <taxon>Viridiplantae</taxon>
        <taxon>Streptophyta</taxon>
        <taxon>Embryophyta</taxon>
        <taxon>Tracheophyta</taxon>
        <taxon>Spermatophyta</taxon>
        <taxon>Magnoliopsida</taxon>
        <taxon>eudicotyledons</taxon>
        <taxon>Gunneridae</taxon>
        <taxon>Pentapetalae</taxon>
        <taxon>rosids</taxon>
        <taxon>fabids</taxon>
        <taxon>Fabales</taxon>
        <taxon>Fabaceae</taxon>
        <taxon>Papilionoideae</taxon>
        <taxon>50 kb inversion clade</taxon>
        <taxon>dalbergioids sensu lato</taxon>
        <taxon>Dalbergieae</taxon>
        <taxon>Pterocarpus clade</taxon>
        <taxon>Arachis</taxon>
    </lineage>
</organism>
<dbReference type="EMBL" id="SDMP01000008">
    <property type="protein sequence ID" value="RYR44148.1"/>
    <property type="molecule type" value="Genomic_DNA"/>
</dbReference>
<name>A0A445C043_ARAHY</name>
<proteinExistence type="predicted"/>
<evidence type="ECO:0000313" key="1">
    <source>
        <dbReference type="EMBL" id="RYR44148.1"/>
    </source>
</evidence>
<dbReference type="Proteomes" id="UP000289738">
    <property type="component" value="Chromosome A08"/>
</dbReference>
<comment type="caution">
    <text evidence="1">The sequence shown here is derived from an EMBL/GenBank/DDBJ whole genome shotgun (WGS) entry which is preliminary data.</text>
</comment>
<sequence>MSEEQRQQHLVKRCASYRESISRGKQIHTSKGIAAVSVNDTPSSSSILPTLSLSLSLSLSAYVHPSSFQGVPVDTILINGLVKMNTVLFDTIDVGTP</sequence>